<dbReference type="GO" id="GO:0016887">
    <property type="term" value="F:ATP hydrolysis activity"/>
    <property type="evidence" value="ECO:0007669"/>
    <property type="project" value="InterPro"/>
</dbReference>
<evidence type="ECO:0000256" key="6">
    <source>
        <dbReference type="ARBA" id="ARBA00022840"/>
    </source>
</evidence>
<dbReference type="CDD" id="cd03280">
    <property type="entry name" value="ABC_MutS2"/>
    <property type="match status" value="1"/>
</dbReference>
<keyword evidence="1 9" id="KW-0540">Nuclease</keyword>
<dbReference type="STRING" id="33960.TY91_06965"/>
<dbReference type="PATRIC" id="fig|1423733.4.peg.3452"/>
<dbReference type="GO" id="GO:0072344">
    <property type="term" value="P:rescue of stalled ribosome"/>
    <property type="evidence" value="ECO:0007669"/>
    <property type="project" value="UniProtKB-UniRule"/>
</dbReference>
<dbReference type="GO" id="GO:0005524">
    <property type="term" value="F:ATP binding"/>
    <property type="evidence" value="ECO:0007669"/>
    <property type="project" value="UniProtKB-UniRule"/>
</dbReference>
<dbReference type="GO" id="GO:0043023">
    <property type="term" value="F:ribosomal large subunit binding"/>
    <property type="evidence" value="ECO:0007669"/>
    <property type="project" value="UniProtKB-UniRule"/>
</dbReference>
<dbReference type="Gene3D" id="3.40.50.300">
    <property type="entry name" value="P-loop containing nucleotide triphosphate hydrolases"/>
    <property type="match status" value="1"/>
</dbReference>
<evidence type="ECO:0000256" key="3">
    <source>
        <dbReference type="ARBA" id="ARBA00022741"/>
    </source>
</evidence>
<dbReference type="SMART" id="SM00534">
    <property type="entry name" value="MUTSac"/>
    <property type="match status" value="1"/>
</dbReference>
<dbReference type="InterPro" id="IPR005747">
    <property type="entry name" value="MutS2"/>
</dbReference>
<evidence type="ECO:0000256" key="8">
    <source>
        <dbReference type="ARBA" id="ARBA00023125"/>
    </source>
</evidence>
<dbReference type="Pfam" id="PF00488">
    <property type="entry name" value="MutS_V"/>
    <property type="match status" value="1"/>
</dbReference>
<evidence type="ECO:0000313" key="13">
    <source>
        <dbReference type="Proteomes" id="UP000051845"/>
    </source>
</evidence>
<dbReference type="SUPFAM" id="SSF48334">
    <property type="entry name" value="DNA repair protein MutS, domain III"/>
    <property type="match status" value="1"/>
</dbReference>
<feature type="coiled-coil region" evidence="10">
    <location>
        <begin position="546"/>
        <end position="587"/>
    </location>
</feature>
<evidence type="ECO:0000256" key="2">
    <source>
        <dbReference type="ARBA" id="ARBA00022730"/>
    </source>
</evidence>
<evidence type="ECO:0000256" key="5">
    <source>
        <dbReference type="ARBA" id="ARBA00022801"/>
    </source>
</evidence>
<dbReference type="PIRSF" id="PIRSF005814">
    <property type="entry name" value="MutS_YshD"/>
    <property type="match status" value="1"/>
</dbReference>
<evidence type="ECO:0000259" key="11">
    <source>
        <dbReference type="PROSITE" id="PS50828"/>
    </source>
</evidence>
<dbReference type="PANTHER" id="PTHR48466">
    <property type="entry name" value="OS10G0509000 PROTEIN-RELATED"/>
    <property type="match status" value="1"/>
</dbReference>
<gene>
    <name evidence="9" type="primary">mutS2</name>
    <name evidence="9" type="synonym">rqcU</name>
    <name evidence="12" type="ORF">FC82_GL003325</name>
</gene>
<sequence length="796" mass="88344">MTNSIWEKQKMNEKIFKTMAFDQIKQQLRAHLVSASGETELNHLMPAADSDTVQRAIDETKDGADVLRLEGGIPLPKMADVTPHVKRLAIEGTLSGTELAQIGQILKTVSRVVDFFDGLQDKALELRRLYDIVAELVHLPDVTRRLNMSVTEDGRLTDEASSELKRIRRRITQIEGSVRSQMNGYTRGKQAKYLSETLVTIRDDRYVLPVKAEYKNHFGGIVHDQSASGLTLYIEPEAVVSENNRLREAQIAERQEERRILLELSNLLRPYQDDIAANATVLGHLDFINAKARYAHAIKATEPLLSSDNHVNLRQARHPLIDQKKVVANDIEIGGDYKAIVVTGPNTGGKTITLKTLGLTQLMAQSGLFIPANENSQVGLFDEVFADIGDEQSIEQNLSTFSSHMDNIATILKAASDQSLILLDEVGAGTDPQEGAALAMAILDNIGTIGSEVIATTHYPELKAYGYNRPETINASMEFDQETLKPTYHLLIGIPGRSNALDIAQRLGLDQSIIDEARGLTDQDSQDLNQMIASLTEQTRQANVDAAAAAEKLHENEALYADLQKQFDTYQKQKAQLMEDAKRHANEVVDETKKQADKIIKDIRKKQMTAGKTVIKEDQLIGAQGSLNALHQDETLTQNRVLNREKRKHQLKKGDEVMVKSYGQRGVIMDKLDAHSYEVQMGILKMKIDDRDLEKAAPETTKEKAPKATIRRTRSDGMTPTLDLRGHRYEEAMAEVDRYIDSALLAGYPSVTIIHGKGTGALRQGVIDYLKSNRRVKSFGFSPANAGGDGSTIVKL</sequence>
<dbReference type="PROSITE" id="PS00486">
    <property type="entry name" value="DNA_MISMATCH_REPAIR_2"/>
    <property type="match status" value="1"/>
</dbReference>
<dbReference type="GO" id="GO:0045910">
    <property type="term" value="P:negative regulation of DNA recombination"/>
    <property type="evidence" value="ECO:0007669"/>
    <property type="project" value="InterPro"/>
</dbReference>
<organism evidence="12 13">
    <name type="scientific">Secundilactobacillus collinoides DSM 20515 = JCM 1123</name>
    <dbReference type="NCBI Taxonomy" id="1423733"/>
    <lineage>
        <taxon>Bacteria</taxon>
        <taxon>Bacillati</taxon>
        <taxon>Bacillota</taxon>
        <taxon>Bacilli</taxon>
        <taxon>Lactobacillales</taxon>
        <taxon>Lactobacillaceae</taxon>
        <taxon>Secundilactobacillus</taxon>
    </lineage>
</organism>
<dbReference type="InterPro" id="IPR045076">
    <property type="entry name" value="MutS"/>
</dbReference>
<name>A0A0R2B9Y4_SECCO</name>
<keyword evidence="7 9" id="KW-0694">RNA-binding</keyword>
<feature type="domain" description="Smr" evidence="11">
    <location>
        <begin position="722"/>
        <end position="796"/>
    </location>
</feature>
<evidence type="ECO:0000256" key="7">
    <source>
        <dbReference type="ARBA" id="ARBA00022884"/>
    </source>
</evidence>
<dbReference type="GO" id="GO:0030983">
    <property type="term" value="F:mismatched DNA binding"/>
    <property type="evidence" value="ECO:0007669"/>
    <property type="project" value="InterPro"/>
</dbReference>
<protein>
    <recommendedName>
        <fullName evidence="9">Endonuclease MutS2</fullName>
        <ecNumber evidence="9">3.1.-.-</ecNumber>
    </recommendedName>
    <alternativeName>
        <fullName evidence="9">Ribosome-associated protein quality control-upstream factor</fullName>
        <shortName evidence="9">RQC-upstream factor</shortName>
        <shortName evidence="9">RqcU</shortName>
        <ecNumber evidence="9">3.6.4.-</ecNumber>
    </alternativeName>
</protein>
<dbReference type="GO" id="GO:0006298">
    <property type="term" value="P:mismatch repair"/>
    <property type="evidence" value="ECO:0007669"/>
    <property type="project" value="InterPro"/>
</dbReference>
<feature type="binding site" evidence="9">
    <location>
        <begin position="344"/>
        <end position="351"/>
    </location>
    <ligand>
        <name>ATP</name>
        <dbReference type="ChEBI" id="CHEBI:30616"/>
    </ligand>
</feature>
<dbReference type="AlphaFoldDB" id="A0A0R2B9Y4"/>
<keyword evidence="2 9" id="KW-0699">rRNA-binding</keyword>
<dbReference type="SMART" id="SM00463">
    <property type="entry name" value="SMR"/>
    <property type="match status" value="1"/>
</dbReference>
<dbReference type="GO" id="GO:0004519">
    <property type="term" value="F:endonuclease activity"/>
    <property type="evidence" value="ECO:0007669"/>
    <property type="project" value="UniProtKB-UniRule"/>
</dbReference>
<keyword evidence="4 9" id="KW-0255">Endonuclease</keyword>
<dbReference type="Pfam" id="PF01713">
    <property type="entry name" value="Smr"/>
    <property type="match status" value="1"/>
</dbReference>
<evidence type="ECO:0000256" key="1">
    <source>
        <dbReference type="ARBA" id="ARBA00022722"/>
    </source>
</evidence>
<reference evidence="12 13" key="1">
    <citation type="journal article" date="2015" name="Genome Announc.">
        <title>Expanding the biotechnology potential of lactobacilli through comparative genomics of 213 strains and associated genera.</title>
        <authorList>
            <person name="Sun Z."/>
            <person name="Harris H.M."/>
            <person name="McCann A."/>
            <person name="Guo C."/>
            <person name="Argimon S."/>
            <person name="Zhang W."/>
            <person name="Yang X."/>
            <person name="Jeffery I.B."/>
            <person name="Cooney J.C."/>
            <person name="Kagawa T.F."/>
            <person name="Liu W."/>
            <person name="Song Y."/>
            <person name="Salvetti E."/>
            <person name="Wrobel A."/>
            <person name="Rasinkangas P."/>
            <person name="Parkhill J."/>
            <person name="Rea M.C."/>
            <person name="O'Sullivan O."/>
            <person name="Ritari J."/>
            <person name="Douillard F.P."/>
            <person name="Paul Ross R."/>
            <person name="Yang R."/>
            <person name="Briner A.E."/>
            <person name="Felis G.E."/>
            <person name="de Vos W.M."/>
            <person name="Barrangou R."/>
            <person name="Klaenhammer T.R."/>
            <person name="Caufield P.W."/>
            <person name="Cui Y."/>
            <person name="Zhang H."/>
            <person name="O'Toole P.W."/>
        </authorList>
    </citation>
    <scope>NUCLEOTIDE SEQUENCE [LARGE SCALE GENOMIC DNA]</scope>
    <source>
        <strain evidence="12 13">DSM 20515</strain>
    </source>
</reference>
<dbReference type="Proteomes" id="UP000051845">
    <property type="component" value="Unassembled WGS sequence"/>
</dbReference>
<dbReference type="InterPro" id="IPR027417">
    <property type="entry name" value="P-loop_NTPase"/>
</dbReference>
<dbReference type="SMART" id="SM00533">
    <property type="entry name" value="MUTSd"/>
    <property type="match status" value="1"/>
</dbReference>
<dbReference type="InterPro" id="IPR002625">
    <property type="entry name" value="Smr_dom"/>
</dbReference>
<evidence type="ECO:0000256" key="10">
    <source>
        <dbReference type="SAM" id="Coils"/>
    </source>
</evidence>
<dbReference type="EC" id="3.1.-.-" evidence="9"/>
<keyword evidence="6 9" id="KW-0067">ATP-binding</keyword>
<dbReference type="FunFam" id="3.40.50.300:FF:000830">
    <property type="entry name" value="Endonuclease MutS2"/>
    <property type="match status" value="1"/>
</dbReference>
<comment type="function">
    <text evidence="9">Acts as a ribosome collision sensor, splitting the ribosome into its 2 subunits. Detects stalled/collided 70S ribosomes which it binds and splits by an ATP-hydrolysis driven conformational change. Acts upstream of the ribosome quality control system (RQC), a ribosome-associated complex that mediates the extraction of incompletely synthesized nascent chains from stalled ribosomes and their subsequent degradation. Probably generates substrates for RQC.</text>
</comment>
<dbReference type="PROSITE" id="PS50828">
    <property type="entry name" value="SMR"/>
    <property type="match status" value="1"/>
</dbReference>
<dbReference type="InterPro" id="IPR046893">
    <property type="entry name" value="MSSS"/>
</dbReference>
<dbReference type="HAMAP" id="MF_00092">
    <property type="entry name" value="MutS2"/>
    <property type="match status" value="1"/>
</dbReference>
<dbReference type="InterPro" id="IPR000432">
    <property type="entry name" value="DNA_mismatch_repair_MutS_C"/>
</dbReference>
<evidence type="ECO:0000256" key="9">
    <source>
        <dbReference type="HAMAP-Rule" id="MF_00092"/>
    </source>
</evidence>
<proteinExistence type="inferred from homology"/>
<dbReference type="GO" id="GO:0019843">
    <property type="term" value="F:rRNA binding"/>
    <property type="evidence" value="ECO:0007669"/>
    <property type="project" value="UniProtKB-UniRule"/>
</dbReference>
<accession>A0A0R2B9Y4</accession>
<comment type="caution">
    <text evidence="12">The sequence shown here is derived from an EMBL/GenBank/DDBJ whole genome shotgun (WGS) entry which is preliminary data.</text>
</comment>
<comment type="subunit">
    <text evidence="9">Homodimer. Binds to stalled ribosomes, contacting rRNA.</text>
</comment>
<dbReference type="SUPFAM" id="SSF52540">
    <property type="entry name" value="P-loop containing nucleoside triphosphate hydrolases"/>
    <property type="match status" value="1"/>
</dbReference>
<dbReference type="GO" id="GO:0140664">
    <property type="term" value="F:ATP-dependent DNA damage sensor activity"/>
    <property type="evidence" value="ECO:0007669"/>
    <property type="project" value="InterPro"/>
</dbReference>
<dbReference type="SUPFAM" id="SSF160443">
    <property type="entry name" value="SMR domain-like"/>
    <property type="match status" value="1"/>
</dbReference>
<keyword evidence="10" id="KW-0175">Coiled coil</keyword>
<dbReference type="NCBIfam" id="TIGR01069">
    <property type="entry name" value="mutS2"/>
    <property type="match status" value="1"/>
</dbReference>
<dbReference type="EMBL" id="AYYR01000074">
    <property type="protein sequence ID" value="KRM74660.1"/>
    <property type="molecule type" value="Genomic_DNA"/>
</dbReference>
<dbReference type="PANTHER" id="PTHR48466:SF2">
    <property type="entry name" value="OS10G0509000 PROTEIN"/>
    <property type="match status" value="1"/>
</dbReference>
<dbReference type="InterPro" id="IPR036187">
    <property type="entry name" value="DNA_mismatch_repair_MutS_sf"/>
</dbReference>
<keyword evidence="8 9" id="KW-0238">DNA-binding</keyword>
<comment type="similarity">
    <text evidence="9">Belongs to the DNA mismatch repair MutS family. MutS2 subfamily.</text>
</comment>
<evidence type="ECO:0000256" key="4">
    <source>
        <dbReference type="ARBA" id="ARBA00022759"/>
    </source>
</evidence>
<keyword evidence="5 9" id="KW-0378">Hydrolase</keyword>
<evidence type="ECO:0000313" key="12">
    <source>
        <dbReference type="EMBL" id="KRM74660.1"/>
    </source>
</evidence>
<dbReference type="InterPro" id="IPR007696">
    <property type="entry name" value="DNA_mismatch_repair_MutS_core"/>
</dbReference>
<comment type="function">
    <text evidence="9">Endonuclease that is involved in the suppression of homologous recombination and thus may have a key role in the control of bacterial genetic diversity.</text>
</comment>
<keyword evidence="3 9" id="KW-0547">Nucleotide-binding</keyword>
<dbReference type="Pfam" id="PF20297">
    <property type="entry name" value="MSSS"/>
    <property type="match status" value="1"/>
</dbReference>
<dbReference type="EC" id="3.6.4.-" evidence="9"/>
<dbReference type="InterPro" id="IPR036063">
    <property type="entry name" value="Smr_dom_sf"/>
</dbReference>
<dbReference type="Gene3D" id="3.30.1370.110">
    <property type="match status" value="1"/>
</dbReference>